<dbReference type="Proteomes" id="UP000681967">
    <property type="component" value="Unassembled WGS sequence"/>
</dbReference>
<dbReference type="EMBL" id="CAJOBH010247346">
    <property type="protein sequence ID" value="CAF5129098.1"/>
    <property type="molecule type" value="Genomic_DNA"/>
</dbReference>
<evidence type="ECO:0000313" key="1">
    <source>
        <dbReference type="EMBL" id="CAF5129098.1"/>
    </source>
</evidence>
<dbReference type="AlphaFoldDB" id="A0A8S3FKI3"/>
<organism evidence="1 2">
    <name type="scientific">Rotaria magnacalcarata</name>
    <dbReference type="NCBI Taxonomy" id="392030"/>
    <lineage>
        <taxon>Eukaryota</taxon>
        <taxon>Metazoa</taxon>
        <taxon>Spiralia</taxon>
        <taxon>Gnathifera</taxon>
        <taxon>Rotifera</taxon>
        <taxon>Eurotatoria</taxon>
        <taxon>Bdelloidea</taxon>
        <taxon>Philodinida</taxon>
        <taxon>Philodinidae</taxon>
        <taxon>Rotaria</taxon>
    </lineage>
</organism>
<accession>A0A8S3FKI3</accession>
<sequence>FVQTISCYTCTAGDDLFNVDSPNVIRCLSTCSYCYKLTVFIAYAPMYTDKECVWSCTPSYSVFDEFKTINIKSKRHDRVENFIVELPLQRLAAQQLLAIDPPPNV</sequence>
<name>A0A8S3FKI3_9BILA</name>
<feature type="non-terminal residue" evidence="1">
    <location>
        <position position="1"/>
    </location>
</feature>
<reference evidence="1" key="1">
    <citation type="submission" date="2021-02" db="EMBL/GenBank/DDBJ databases">
        <authorList>
            <person name="Nowell W R."/>
        </authorList>
    </citation>
    <scope>NUCLEOTIDE SEQUENCE</scope>
</reference>
<comment type="caution">
    <text evidence="1">The sequence shown here is derived from an EMBL/GenBank/DDBJ whole genome shotgun (WGS) entry which is preliminary data.</text>
</comment>
<evidence type="ECO:0000313" key="2">
    <source>
        <dbReference type="Proteomes" id="UP000681967"/>
    </source>
</evidence>
<proteinExistence type="predicted"/>
<protein>
    <submittedName>
        <fullName evidence="1">Uncharacterized protein</fullName>
    </submittedName>
</protein>
<gene>
    <name evidence="1" type="ORF">BYL167_LOCUS68208</name>
</gene>